<feature type="chain" id="PRO_5007583620" evidence="1">
    <location>
        <begin position="23"/>
        <end position="1063"/>
    </location>
</feature>
<dbReference type="RefSeq" id="WP_061897634.1">
    <property type="nucleotide sequence ID" value="NZ_LOBR01000065.1"/>
</dbReference>
<feature type="signal peptide" evidence="1">
    <location>
        <begin position="1"/>
        <end position="22"/>
    </location>
</feature>
<organism evidence="2 3">
    <name type="scientific">Vibrio cidicii</name>
    <dbReference type="NCBI Taxonomy" id="1763883"/>
    <lineage>
        <taxon>Bacteria</taxon>
        <taxon>Pseudomonadati</taxon>
        <taxon>Pseudomonadota</taxon>
        <taxon>Gammaproteobacteria</taxon>
        <taxon>Vibrionales</taxon>
        <taxon>Vibrionaceae</taxon>
        <taxon>Vibrio</taxon>
    </lineage>
</organism>
<dbReference type="InterPro" id="IPR036691">
    <property type="entry name" value="Endo/exonu/phosph_ase_sf"/>
</dbReference>
<gene>
    <name evidence="2" type="ORF">ATY37_04570</name>
</gene>
<evidence type="ECO:0000313" key="2">
    <source>
        <dbReference type="EMBL" id="KYN85616.1"/>
    </source>
</evidence>
<dbReference type="NCBIfam" id="NF033681">
    <property type="entry name" value="ExeM_NucH_DNase"/>
    <property type="match status" value="1"/>
</dbReference>
<dbReference type="PANTHER" id="PTHR42834">
    <property type="entry name" value="ENDONUCLEASE/EXONUCLEASE/PHOSPHATASE FAMILY PROTEIN (AFU_ORTHOLOGUE AFUA_3G09210)"/>
    <property type="match status" value="1"/>
</dbReference>
<dbReference type="Proteomes" id="UP000075346">
    <property type="component" value="Unassembled WGS sequence"/>
</dbReference>
<dbReference type="AlphaFoldDB" id="A0A151KVI3"/>
<dbReference type="Gene3D" id="3.60.10.10">
    <property type="entry name" value="Endonuclease/exonuclease/phosphatase"/>
    <property type="match status" value="1"/>
</dbReference>
<keyword evidence="1" id="KW-0732">Signal</keyword>
<sequence length="1063" mass="116056">MNRKMTLLAGAISSVLSGAALADINHILISEYVDGSGSYAKNTAVELTNTGSTDYTFDDTVGLFYSSYKNQVLVAGSGDGQGKGNGTSILTGKTIPAGKSLVIVNGDATAELTDYVEQNGGILLKTGNWSTDRYDSLNFNGGEAVWIGSKDAPLDIIGENSNNWGADVTYKRVNTAMTQNAAFVEANWAAEAVDTFADLGKPTFVEPPAPPTPPTEVTLAEVQGSGMFSPLIEKEHGSDLKEDKFYETEENYKLTARVSHVLTSANNGISKGFFLYDEDNNPATSNGLFVYSNKANADMVGQEITVTGKVREYFGQTQFKLETDGEWVVTDSNKITIAPAEMKRLESDGASFAKTLERYEGMLVKLVEDMDDAEEGNQSMHVARAFNFDFELLDKKQYRNNMVLAYERPNFHPNQDHVAGSFESLMQLSQNRDRTLFIDSAVAPKNGEIPYYPAFNSDPQKNYIRINDTVKNLEGVMTYSYDEYRLVPSNQLSTSDIVHNTPRTTAPSINTDNGSDGFVIKVATQNVLNYFNSPFGGSDNKFGDNRGAKSSPEFERQQAKIVEAIYGLNADIVGLMEVENNGFGDFGAIKTLLAAINAKYDYEDYGDRNHARSIHNRYVFVGFDKNGDQVLDELDTIGSDAITTGLIYRPSKVSLQFGKVIPMPEQHAPMIEYPEGGAIVGEDGEIRESGANFQRNTIAATFSVLNTGKKLTVAINHLKSKGSTCYEDWAGWQNWANFNPVTDDVRDDDYQGACENFRVAAAVHLGEEMAKLPGDKVLLGDMNSYAHEDPMLVLTNNPTGKALYAAGYTYIDGQPQYGPEGARITKTYGYLNAVDLFTAEGETSWSYSFNNEIGSLDHLLVSPSMKDRLVDAKDWHINAPESNLYDYSNYKKEPSEQSNPFYAQAPYRSSDHDPALLVIGYKYGEAGENPVTVAVKSGRADIAFPVSAKAKKGDVAEIAISPRPAGVALPKVTLSNDGAQTVMFDVVGLNAGEYTFTMTLKRDAVEKSAAQETVESKALAMSVVKRDSSNVKPVYPENDGSGGSFGFGALLSLLGLGLLRRRR</sequence>
<reference evidence="3" key="1">
    <citation type="submission" date="2015-12" db="EMBL/GenBank/DDBJ databases">
        <authorList>
            <person name="Shamseldin A."/>
            <person name="Moawad H."/>
            <person name="Abd El-Rahim W.M."/>
            <person name="Sadowsky M.J."/>
        </authorList>
    </citation>
    <scope>NUCLEOTIDE SEQUENCE [LARGE SCALE GENOMIC DNA]</scope>
    <source>
        <strain evidence="3">2538-88</strain>
    </source>
</reference>
<name>A0A151KVI3_9VIBR</name>
<accession>A0A151KVI3</accession>
<proteinExistence type="predicted"/>
<dbReference type="SUPFAM" id="SSF56219">
    <property type="entry name" value="DNase I-like"/>
    <property type="match status" value="1"/>
</dbReference>
<dbReference type="PANTHER" id="PTHR42834:SF1">
    <property type="entry name" value="ENDONUCLEASE_EXONUCLEASE_PHOSPHATASE FAMILY PROTEIN (AFU_ORTHOLOGUE AFUA_3G09210)"/>
    <property type="match status" value="1"/>
</dbReference>
<evidence type="ECO:0000256" key="1">
    <source>
        <dbReference type="SAM" id="SignalP"/>
    </source>
</evidence>
<comment type="caution">
    <text evidence="2">The sequence shown here is derived from an EMBL/GenBank/DDBJ whole genome shotgun (WGS) entry which is preliminary data.</text>
</comment>
<dbReference type="EMBL" id="LOBR01000065">
    <property type="protein sequence ID" value="KYN85616.1"/>
    <property type="molecule type" value="Genomic_DNA"/>
</dbReference>
<dbReference type="CDD" id="cd04486">
    <property type="entry name" value="YhcR_OBF_like"/>
    <property type="match status" value="1"/>
</dbReference>
<dbReference type="InterPro" id="IPR047971">
    <property type="entry name" value="ExeM-like"/>
</dbReference>
<protein>
    <submittedName>
        <fullName evidence="2">Nuclease</fullName>
    </submittedName>
</protein>
<evidence type="ECO:0000313" key="3">
    <source>
        <dbReference type="Proteomes" id="UP000075346"/>
    </source>
</evidence>